<dbReference type="STRING" id="252305.OB2597_15360"/>
<keyword evidence="4" id="KW-1185">Reference proteome</keyword>
<dbReference type="OrthoDB" id="5377981at2"/>
<dbReference type="HOGENOM" id="CLU_885180_0_0_5"/>
<organism evidence="3 4">
    <name type="scientific">Pseudooceanicola batsensis (strain ATCC BAA-863 / DSM 15984 / KCTC 12145 / HTCC2597)</name>
    <name type="common">Oceanicola batsensis</name>
    <dbReference type="NCBI Taxonomy" id="252305"/>
    <lineage>
        <taxon>Bacteria</taxon>
        <taxon>Pseudomonadati</taxon>
        <taxon>Pseudomonadota</taxon>
        <taxon>Alphaproteobacteria</taxon>
        <taxon>Rhodobacterales</taxon>
        <taxon>Paracoccaceae</taxon>
        <taxon>Pseudooceanicola</taxon>
    </lineage>
</organism>
<dbReference type="RefSeq" id="WP_009807281.1">
    <property type="nucleotide sequence ID" value="NZ_CH724131.1"/>
</dbReference>
<feature type="chain" id="PRO_5002660218" evidence="1">
    <location>
        <begin position="18"/>
        <end position="321"/>
    </location>
</feature>
<dbReference type="InterPro" id="IPR012338">
    <property type="entry name" value="Beta-lactam/transpept-like"/>
</dbReference>
<dbReference type="InterPro" id="IPR001466">
    <property type="entry name" value="Beta-lactam-related"/>
</dbReference>
<feature type="domain" description="Beta-lactamase-related" evidence="2">
    <location>
        <begin position="35"/>
        <end position="262"/>
    </location>
</feature>
<proteinExistence type="predicted"/>
<evidence type="ECO:0000313" key="4">
    <source>
        <dbReference type="Proteomes" id="UP000004318"/>
    </source>
</evidence>
<protein>
    <submittedName>
        <fullName evidence="3">Putative beta-lactamase</fullName>
    </submittedName>
</protein>
<feature type="signal peptide" evidence="1">
    <location>
        <begin position="1"/>
        <end position="17"/>
    </location>
</feature>
<evidence type="ECO:0000259" key="2">
    <source>
        <dbReference type="Pfam" id="PF00144"/>
    </source>
</evidence>
<name>A3TYV4_PSEBH</name>
<dbReference type="PANTHER" id="PTHR46825:SF9">
    <property type="entry name" value="BETA-LACTAMASE-RELATED DOMAIN-CONTAINING PROTEIN"/>
    <property type="match status" value="1"/>
</dbReference>
<evidence type="ECO:0000256" key="1">
    <source>
        <dbReference type="SAM" id="SignalP"/>
    </source>
</evidence>
<dbReference type="AlphaFoldDB" id="A3TYV4"/>
<accession>A3TYV4</accession>
<dbReference type="SUPFAM" id="SSF56601">
    <property type="entry name" value="beta-lactamase/transpeptidase-like"/>
    <property type="match status" value="1"/>
</dbReference>
<evidence type="ECO:0000313" key="3">
    <source>
        <dbReference type="EMBL" id="EAQ02772.1"/>
    </source>
</evidence>
<dbReference type="Pfam" id="PF00144">
    <property type="entry name" value="Beta-lactamase"/>
    <property type="match status" value="1"/>
</dbReference>
<dbReference type="Gene3D" id="3.40.710.10">
    <property type="entry name" value="DD-peptidase/beta-lactamase superfamily"/>
    <property type="match status" value="1"/>
</dbReference>
<dbReference type="PANTHER" id="PTHR46825">
    <property type="entry name" value="D-ALANYL-D-ALANINE-CARBOXYPEPTIDASE/ENDOPEPTIDASE AMPH"/>
    <property type="match status" value="1"/>
</dbReference>
<comment type="caution">
    <text evidence="3">The sequence shown here is derived from an EMBL/GenBank/DDBJ whole genome shotgun (WGS) entry which is preliminary data.</text>
</comment>
<keyword evidence="1" id="KW-0732">Signal</keyword>
<sequence length="321" mass="34704">MLRLALVLVLVAGAARADEVSRRAAHFPLRFADWMETAGIDRGAIAVRYDDRSILTWAQGMDADAPVDLASLSKAVTATCIAALVREGALDYDMAARDILGLRRAAPVTIGALLSHATGLDRDHTQRPMAWWKDDPTPRWPEITPRALDRERLTGGARYYYSNKNYAVLGTVIEEVTGDSYESACRSRVLEPAGVAGSASARFAAYLPWGGWSMTVADYARFVDHAYGDESVLGAPLANLPRTVIEGPVAYGMGMLQREMAGGVNLWHFGALCFAGGPDLGSYAVRWLNGWTVTAWYAGCATGPEMARLDATLVSVAFARD</sequence>
<dbReference type="eggNOG" id="COG1680">
    <property type="taxonomic scope" value="Bacteria"/>
</dbReference>
<reference evidence="3 4" key="1">
    <citation type="journal article" date="2010" name="J. Bacteriol.">
        <title>Genome sequences of Oceanicola granulosus HTCC2516(T) and Oceanicola batsensis HTCC2597(TDelta).</title>
        <authorList>
            <person name="Thrash J.C."/>
            <person name="Cho J.C."/>
            <person name="Vergin K.L."/>
            <person name="Giovannoni S.J."/>
        </authorList>
    </citation>
    <scope>NUCLEOTIDE SEQUENCE [LARGE SCALE GENOMIC DNA]</scope>
    <source>
        <strain evidence="4">ATCC BAA-863 / DSM 15984 / KCTC 12145 / HTCC2597</strain>
    </source>
</reference>
<dbReference type="Proteomes" id="UP000004318">
    <property type="component" value="Unassembled WGS sequence"/>
</dbReference>
<dbReference type="EMBL" id="AAMO01000006">
    <property type="protein sequence ID" value="EAQ02772.1"/>
    <property type="molecule type" value="Genomic_DNA"/>
</dbReference>
<gene>
    <name evidence="3" type="ORF">OB2597_15360</name>
</gene>
<dbReference type="InterPro" id="IPR050491">
    <property type="entry name" value="AmpC-like"/>
</dbReference>